<dbReference type="KEGG" id="mev:Metev_1311"/>
<keyword evidence="3" id="KW-1185">Reference proteome</keyword>
<dbReference type="OrthoDB" id="142921at2157"/>
<protein>
    <recommendedName>
        <fullName evidence="4">DUF5320 domain-containing protein</fullName>
    </recommendedName>
</protein>
<reference evidence="2 3" key="1">
    <citation type="submission" date="2010-06" db="EMBL/GenBank/DDBJ databases">
        <title>Complete sequence chromosome of Methanohalobium evestigatum Z-7303.</title>
        <authorList>
            <consortium name="US DOE Joint Genome Institute"/>
            <person name="Lucas S."/>
            <person name="Copeland A."/>
            <person name="Lapidus A."/>
            <person name="Cheng J.-F."/>
            <person name="Bruce D."/>
            <person name="Goodwin L."/>
            <person name="Pitluck S."/>
            <person name="Saunders E."/>
            <person name="Detter J.C."/>
            <person name="Han C."/>
            <person name="Tapia R."/>
            <person name="Land M."/>
            <person name="Hauser L."/>
            <person name="Kyrpides N."/>
            <person name="Mikhailova N."/>
            <person name="Sieprawska-Lupa M."/>
            <person name="Whitman W.B."/>
            <person name="Anderson I."/>
            <person name="Woyke T."/>
        </authorList>
    </citation>
    <scope>NUCLEOTIDE SEQUENCE [LARGE SCALE GENOMIC DNA]</scope>
    <source>
        <strain evidence="3">ATCC BAA-1072 / DSM 3721 / NBRC 107634 / OCM 161 / Z-7303</strain>
    </source>
</reference>
<evidence type="ECO:0000256" key="1">
    <source>
        <dbReference type="SAM" id="Coils"/>
    </source>
</evidence>
<keyword evidence="1" id="KW-0175">Coiled coil</keyword>
<feature type="coiled-coil region" evidence="1">
    <location>
        <begin position="83"/>
        <end position="117"/>
    </location>
</feature>
<sequence length="117" mass="12760">MPGGDRTGPIGAGPMTGRGAGYCAGFDLPGFANNVPVGRGLARGRGFAFYRKGMGLGRARGRGFGFRSYPDVPTTYNENTGFERDVETSIRSLEQEQRILREELDNINKKLDNLESK</sequence>
<dbReference type="Pfam" id="PF17253">
    <property type="entry name" value="DUF5320"/>
    <property type="match status" value="1"/>
</dbReference>
<organism evidence="2 3">
    <name type="scientific">Methanohalobium evestigatum (strain ATCC BAA-1072 / DSM 3721 / NBRC 107634 / OCM 161 / Z-7303)</name>
    <dbReference type="NCBI Taxonomy" id="644295"/>
    <lineage>
        <taxon>Archaea</taxon>
        <taxon>Methanobacteriati</taxon>
        <taxon>Methanobacteriota</taxon>
        <taxon>Stenosarchaea group</taxon>
        <taxon>Methanomicrobia</taxon>
        <taxon>Methanosarcinales</taxon>
        <taxon>Methanosarcinaceae</taxon>
        <taxon>Methanohalobium</taxon>
    </lineage>
</organism>
<dbReference type="AlphaFoldDB" id="D7E7U8"/>
<dbReference type="GeneID" id="9346944"/>
<dbReference type="Proteomes" id="UP000000391">
    <property type="component" value="Chromosome"/>
</dbReference>
<evidence type="ECO:0000313" key="3">
    <source>
        <dbReference type="Proteomes" id="UP000000391"/>
    </source>
</evidence>
<evidence type="ECO:0008006" key="4">
    <source>
        <dbReference type="Google" id="ProtNLM"/>
    </source>
</evidence>
<dbReference type="STRING" id="644295.Metev_1311"/>
<dbReference type="RefSeq" id="WP_013194737.1">
    <property type="nucleotide sequence ID" value="NC_014253.1"/>
</dbReference>
<dbReference type="HOGENOM" id="CLU_136587_0_0_2"/>
<accession>D7E7U8</accession>
<dbReference type="InterPro" id="IPR035205">
    <property type="entry name" value="DUF5320"/>
</dbReference>
<proteinExistence type="predicted"/>
<name>D7E7U8_METEZ</name>
<dbReference type="EMBL" id="CP002069">
    <property type="protein sequence ID" value="ADI74171.1"/>
    <property type="molecule type" value="Genomic_DNA"/>
</dbReference>
<evidence type="ECO:0000313" key="2">
    <source>
        <dbReference type="EMBL" id="ADI74171.1"/>
    </source>
</evidence>
<gene>
    <name evidence="2" type="ordered locus">Metev_1311</name>
</gene>